<dbReference type="PANTHER" id="PTHR22442">
    <property type="match status" value="1"/>
</dbReference>
<dbReference type="CTD" id="553309"/>
<feature type="compositionally biased region" description="Basic and acidic residues" evidence="1">
    <location>
        <begin position="1079"/>
        <end position="1090"/>
    </location>
</feature>
<feature type="compositionally biased region" description="Basic and acidic residues" evidence="1">
    <location>
        <begin position="535"/>
        <end position="575"/>
    </location>
</feature>
<feature type="compositionally biased region" description="Acidic residues" evidence="1">
    <location>
        <begin position="963"/>
        <end position="976"/>
    </location>
</feature>
<dbReference type="GeneID" id="103359127"/>
<feature type="compositionally biased region" description="Polar residues" evidence="1">
    <location>
        <begin position="1046"/>
        <end position="1055"/>
    </location>
</feature>
<feature type="compositionally biased region" description="Basic and acidic residues" evidence="1">
    <location>
        <begin position="1127"/>
        <end position="1140"/>
    </location>
</feature>
<feature type="region of interest" description="Disordered" evidence="1">
    <location>
        <begin position="1002"/>
        <end position="1272"/>
    </location>
</feature>
<feature type="compositionally biased region" description="Basic and acidic residues" evidence="1">
    <location>
        <begin position="678"/>
        <end position="698"/>
    </location>
</feature>
<evidence type="ECO:0000313" key="3">
    <source>
        <dbReference type="RefSeq" id="XP_008282569.1"/>
    </source>
</evidence>
<feature type="compositionally biased region" description="Basic and acidic residues" evidence="1">
    <location>
        <begin position="1219"/>
        <end position="1231"/>
    </location>
</feature>
<gene>
    <name evidence="3" type="primary">fam169ab</name>
</gene>
<feature type="compositionally biased region" description="Basic and acidic residues" evidence="1">
    <location>
        <begin position="1101"/>
        <end position="1119"/>
    </location>
</feature>
<dbReference type="PANTHER" id="PTHR22442:SF3">
    <property type="entry name" value="SOLUBLE LAMIN-ASSOCIATED PROTEIN OF 75 KDA"/>
    <property type="match status" value="1"/>
</dbReference>
<dbReference type="InterPro" id="IPR029625">
    <property type="entry name" value="FAM169"/>
</dbReference>
<feature type="compositionally biased region" description="Basic and acidic residues" evidence="1">
    <location>
        <begin position="708"/>
        <end position="718"/>
    </location>
</feature>
<dbReference type="Proteomes" id="UP000694891">
    <property type="component" value="Unplaced"/>
</dbReference>
<evidence type="ECO:0000313" key="2">
    <source>
        <dbReference type="Proteomes" id="UP000694891"/>
    </source>
</evidence>
<feature type="compositionally biased region" description="Basic and acidic residues" evidence="1">
    <location>
        <begin position="1023"/>
        <end position="1036"/>
    </location>
</feature>
<feature type="region of interest" description="Disordered" evidence="1">
    <location>
        <begin position="838"/>
        <end position="978"/>
    </location>
</feature>
<evidence type="ECO:0000256" key="1">
    <source>
        <dbReference type="SAM" id="MobiDB-lite"/>
    </source>
</evidence>
<accession>A0A9Y4N2J7</accession>
<protein>
    <submittedName>
        <fullName evidence="3">Myb-like protein X</fullName>
    </submittedName>
</protein>
<feature type="compositionally biased region" description="Acidic residues" evidence="1">
    <location>
        <begin position="586"/>
        <end position="604"/>
    </location>
</feature>
<feature type="compositionally biased region" description="Basic and acidic residues" evidence="1">
    <location>
        <begin position="781"/>
        <end position="801"/>
    </location>
</feature>
<feature type="compositionally biased region" description="Acidic residues" evidence="1">
    <location>
        <begin position="612"/>
        <end position="621"/>
    </location>
</feature>
<feature type="compositionally biased region" description="Polar residues" evidence="1">
    <location>
        <begin position="650"/>
        <end position="665"/>
    </location>
</feature>
<dbReference type="RefSeq" id="XP_008282569.1">
    <property type="nucleotide sequence ID" value="XM_008284347.1"/>
</dbReference>
<reference evidence="3" key="1">
    <citation type="submission" date="2025-08" db="UniProtKB">
        <authorList>
            <consortium name="RefSeq"/>
        </authorList>
    </citation>
    <scope>IDENTIFICATION</scope>
</reference>
<proteinExistence type="predicted"/>
<name>A0A9Y4N2J7_9TELE</name>
<feature type="compositionally biased region" description="Basic and acidic residues" evidence="1">
    <location>
        <begin position="725"/>
        <end position="759"/>
    </location>
</feature>
<sequence length="1272" mass="142035">MKFPVDLLAEVSLAELERSAHNYMNNLLYSNPDSLEHLTVSASTKIPIGISSVGFIPLYGSTDEWKILALFSPSDPFVAVGLYLLDRWWAVEDILKTADPTRDGVVEVQTVGERIVLYILNRVIYRGREMTSEELPFLCHGEKDYAKIVWNNGEAVGFYSVKPSGSICNSFSVRTYQLPVMDSIFVRKCQRRKGFGLQMLVDFVLSFKEESLGLRYPLTKSMYKVCEKYLCQYPGDTDLLWEVESIGGPNQRTNIARKIMALDVCVSKSLSFSEESLVTPDMAEKVLKETVTVECSVDTMDELTVLRATKEIDDVPVAGQGRSSGLKQRKIGEKITEDKSEKVIRIEDIEAENPSVERVSVQRKKELHDSYELEQTEVLFSVAKEKAEDVVDTALEGEPTMKSDKPATVLMSKDLAEADVTLATTTEEEHVEDDLTQGLNNNSHGSQITVENVASETQESEVFEKEEEADIPFVGGAEENIAAEETVTQDVPDMGQVDSTETITDDDTEALVVKADEGIHERTAARKEAVPLEKIAVEAEDKQSEETMRQEKTMPETEMEKGVVEEEGLEEKVEDAVTLQDTADGSAEEAAEENDAESDDEENSTGEQSTSEVDETAAEESLDNKLLTANDDQVQGSYEEETPVIETRVLRNSQKTVRATATIKTTNRRDGEQEEEADGVKSKADKPAEERVVREERLSAATSGQSKQTKEDIEKNNVAEELQVDETKAVLEKAEEKTKSRENKIEDKNEEAVVQKDETPEPEVETEQVKTVAGVSLAEQEPVKKEERQEKDGDEDTSQKDDTEDLLNTNVEKVSDEEKAPAVETRVLRSGGKVVKTKPVFKTTDSHHEQNAPVESLVEKSADTDTVATRTLRKGRRSFAATPRKTNKRQCQPEEQREEETAPANEMVREEHEVGQGSPEKKWKKAEEEGKRMGMEVESSNDAEQGEAESSPGGDVIQISSAEVEETNSTVEEEITDVEKFTTMTEMVSKAMVEGADVVAEKEAPAATEISLRSKTKTSHARGQKDQEPVKTKPEQLEEESLGDVETQQVHPLTDNSHEKRELQEEQAENEETSSTGHEYIDKETSDSRAAESLGDETESVADKEEEDKVERDEDKDNMTDELSDNQEIKRLQESSKEENLENAVKAGEKVNLLISTLDTDEEVETPGVRQKHEKDEQNMSADEVEPIVIGKRVLRQRTIPSVIITPRSRSRRSSTKVQKAEESLSDEEKGPPSSKRGSPCKRKSTEVTPTHKFKRSSRVQEPLHTPIKRKK</sequence>
<feature type="region of interest" description="Disordered" evidence="1">
    <location>
        <begin position="535"/>
        <end position="826"/>
    </location>
</feature>
<dbReference type="AlphaFoldDB" id="A0A9Y4N2J7"/>
<feature type="compositionally biased region" description="Basic and acidic residues" evidence="1">
    <location>
        <begin position="907"/>
        <end position="935"/>
    </location>
</feature>
<organism evidence="2 3">
    <name type="scientific">Stegastes partitus</name>
    <name type="common">bicolor damselfish</name>
    <dbReference type="NCBI Taxonomy" id="144197"/>
    <lineage>
        <taxon>Eukaryota</taxon>
        <taxon>Metazoa</taxon>
        <taxon>Chordata</taxon>
        <taxon>Craniata</taxon>
        <taxon>Vertebrata</taxon>
        <taxon>Euteleostomi</taxon>
        <taxon>Actinopterygii</taxon>
        <taxon>Neopterygii</taxon>
        <taxon>Teleostei</taxon>
        <taxon>Neoteleostei</taxon>
        <taxon>Acanthomorphata</taxon>
        <taxon>Ovalentaria</taxon>
        <taxon>Pomacentridae</taxon>
        <taxon>Stegastes</taxon>
    </lineage>
</organism>
<keyword evidence="2" id="KW-1185">Reference proteome</keyword>